<sequence>MRLHFLKRDVQTLLEHSKKSERYASTYEGERTKRPQLVIVGDEGIYLMSTNGKPSLLEDGVLGEPTPDNPAFVVFAKECNPKTLPFEEWRRIKEQSFGSDGVYFLGADFIEAALLKPGEYIQLEVTEEEIDALY</sequence>
<gene>
    <name evidence="1" type="ORF">DSM106972_096720</name>
</gene>
<comment type="caution">
    <text evidence="1">The sequence shown here is derived from an EMBL/GenBank/DDBJ whole genome shotgun (WGS) entry which is preliminary data.</text>
</comment>
<keyword evidence="2" id="KW-1185">Reference proteome</keyword>
<reference evidence="1" key="1">
    <citation type="submission" date="2018-12" db="EMBL/GenBank/DDBJ databases">
        <authorList>
            <person name="Will S."/>
            <person name="Neumann-Schaal M."/>
            <person name="Henke P."/>
        </authorList>
    </citation>
    <scope>NUCLEOTIDE SEQUENCE</scope>
    <source>
        <strain evidence="1">PCC 7102</strain>
    </source>
</reference>
<proteinExistence type="predicted"/>
<reference evidence="1" key="2">
    <citation type="journal article" date="2019" name="Genome Biol. Evol.">
        <title>Day and night: Metabolic profiles and evolutionary relationships of six axenic non-marine cyanobacteria.</title>
        <authorList>
            <person name="Will S.E."/>
            <person name="Henke P."/>
            <person name="Boedeker C."/>
            <person name="Huang S."/>
            <person name="Brinkmann H."/>
            <person name="Rohde M."/>
            <person name="Jarek M."/>
            <person name="Friedl T."/>
            <person name="Seufert S."/>
            <person name="Schumacher M."/>
            <person name="Overmann J."/>
            <person name="Neumann-Schaal M."/>
            <person name="Petersen J."/>
        </authorList>
    </citation>
    <scope>NUCLEOTIDE SEQUENCE [LARGE SCALE GENOMIC DNA]</scope>
    <source>
        <strain evidence="1">PCC 7102</strain>
    </source>
</reference>
<organism evidence="1 2">
    <name type="scientific">Dulcicalothrix desertica PCC 7102</name>
    <dbReference type="NCBI Taxonomy" id="232991"/>
    <lineage>
        <taxon>Bacteria</taxon>
        <taxon>Bacillati</taxon>
        <taxon>Cyanobacteriota</taxon>
        <taxon>Cyanophyceae</taxon>
        <taxon>Nostocales</taxon>
        <taxon>Calotrichaceae</taxon>
        <taxon>Dulcicalothrix</taxon>
    </lineage>
</organism>
<dbReference type="EMBL" id="RSCL01000060">
    <property type="protein sequence ID" value="RUS93316.1"/>
    <property type="molecule type" value="Genomic_DNA"/>
</dbReference>
<dbReference type="Proteomes" id="UP000271624">
    <property type="component" value="Unassembled WGS sequence"/>
</dbReference>
<dbReference type="RefSeq" id="WP_127087579.1">
    <property type="nucleotide sequence ID" value="NZ_RSCL01000060.1"/>
</dbReference>
<evidence type="ECO:0008006" key="3">
    <source>
        <dbReference type="Google" id="ProtNLM"/>
    </source>
</evidence>
<protein>
    <recommendedName>
        <fullName evidence="3">DUF3085 domain-containing protein</fullName>
    </recommendedName>
</protein>
<evidence type="ECO:0000313" key="2">
    <source>
        <dbReference type="Proteomes" id="UP000271624"/>
    </source>
</evidence>
<dbReference type="AlphaFoldDB" id="A0A3S5K2R9"/>
<accession>A0A3S5K2R9</accession>
<name>A0A3S5K2R9_9CYAN</name>
<dbReference type="InterPro" id="IPR021436">
    <property type="entry name" value="DUF3085"/>
</dbReference>
<evidence type="ECO:0000313" key="1">
    <source>
        <dbReference type="EMBL" id="RUS93316.1"/>
    </source>
</evidence>
<dbReference type="Pfam" id="PF11284">
    <property type="entry name" value="DUF3085"/>
    <property type="match status" value="1"/>
</dbReference>
<dbReference type="OrthoDB" id="676999at2"/>